<evidence type="ECO:0000313" key="2">
    <source>
        <dbReference type="EMBL" id="CAK0853753.1"/>
    </source>
</evidence>
<comment type="caution">
    <text evidence="2">The sequence shown here is derived from an EMBL/GenBank/DDBJ whole genome shotgun (WGS) entry which is preliminary data.</text>
</comment>
<accession>A0ABN9U4H2</accession>
<dbReference type="EMBL" id="CAUYUJ010015423">
    <property type="protein sequence ID" value="CAK0853753.1"/>
    <property type="molecule type" value="Genomic_DNA"/>
</dbReference>
<evidence type="ECO:0000256" key="1">
    <source>
        <dbReference type="SAM" id="MobiDB-lite"/>
    </source>
</evidence>
<name>A0ABN9U4H2_9DINO</name>
<proteinExistence type="predicted"/>
<feature type="compositionally biased region" description="Low complexity" evidence="1">
    <location>
        <begin position="66"/>
        <end position="84"/>
    </location>
</feature>
<protein>
    <submittedName>
        <fullName evidence="2">Uncharacterized protein</fullName>
    </submittedName>
</protein>
<evidence type="ECO:0000313" key="3">
    <source>
        <dbReference type="Proteomes" id="UP001189429"/>
    </source>
</evidence>
<dbReference type="Proteomes" id="UP001189429">
    <property type="component" value="Unassembled WGS sequence"/>
</dbReference>
<feature type="region of interest" description="Disordered" evidence="1">
    <location>
        <begin position="58"/>
        <end position="84"/>
    </location>
</feature>
<sequence>MSCCLRGRRNGSCMKIDDRMPFPQTGLARPIHDKYAESSCAQISSLRADFLHRRWAPLPERKGAPGRRPGGPASRSAKSARGSGKFISKCRCFFLVLCRLAPPPAPAWGTEKYRYCYSLDLSRGGASNTPGGDRKLLETSVSIFRDAE</sequence>
<keyword evidence="3" id="KW-1185">Reference proteome</keyword>
<organism evidence="2 3">
    <name type="scientific">Prorocentrum cordatum</name>
    <dbReference type="NCBI Taxonomy" id="2364126"/>
    <lineage>
        <taxon>Eukaryota</taxon>
        <taxon>Sar</taxon>
        <taxon>Alveolata</taxon>
        <taxon>Dinophyceae</taxon>
        <taxon>Prorocentrales</taxon>
        <taxon>Prorocentraceae</taxon>
        <taxon>Prorocentrum</taxon>
    </lineage>
</organism>
<gene>
    <name evidence="2" type="ORF">PCOR1329_LOCUS45122</name>
</gene>
<reference evidence="2" key="1">
    <citation type="submission" date="2023-10" db="EMBL/GenBank/DDBJ databases">
        <authorList>
            <person name="Chen Y."/>
            <person name="Shah S."/>
            <person name="Dougan E. K."/>
            <person name="Thang M."/>
            <person name="Chan C."/>
        </authorList>
    </citation>
    <scope>NUCLEOTIDE SEQUENCE [LARGE SCALE GENOMIC DNA]</scope>
</reference>